<protein>
    <submittedName>
        <fullName evidence="1">RHS repeat-associated core domain-containing protein</fullName>
    </submittedName>
</protein>
<name>A0ABV9NC47_9PROT</name>
<accession>A0ABV9NC47</accession>
<dbReference type="Proteomes" id="UP001596024">
    <property type="component" value="Unassembled WGS sequence"/>
</dbReference>
<comment type="caution">
    <text evidence="1">The sequence shown here is derived from an EMBL/GenBank/DDBJ whole genome shotgun (WGS) entry which is preliminary data.</text>
</comment>
<proteinExistence type="predicted"/>
<dbReference type="NCBIfam" id="TIGR03696">
    <property type="entry name" value="Rhs_assc_core"/>
    <property type="match status" value="1"/>
</dbReference>
<dbReference type="EMBL" id="JBHSGQ010000002">
    <property type="protein sequence ID" value="MFC4724613.1"/>
    <property type="molecule type" value="Genomic_DNA"/>
</dbReference>
<dbReference type="Gene3D" id="2.180.10.10">
    <property type="entry name" value="RHS repeat-associated core"/>
    <property type="match status" value="1"/>
</dbReference>
<dbReference type="PANTHER" id="PTHR32305:SF15">
    <property type="entry name" value="PROTEIN RHSA-RELATED"/>
    <property type="match status" value="1"/>
</dbReference>
<dbReference type="RefSeq" id="WP_371393766.1">
    <property type="nucleotide sequence ID" value="NZ_CP163421.1"/>
</dbReference>
<organism evidence="1 2">
    <name type="scientific">Glycocaulis abyssi</name>
    <dbReference type="NCBI Taxonomy" id="1433403"/>
    <lineage>
        <taxon>Bacteria</taxon>
        <taxon>Pseudomonadati</taxon>
        <taxon>Pseudomonadota</taxon>
        <taxon>Alphaproteobacteria</taxon>
        <taxon>Maricaulales</taxon>
        <taxon>Maricaulaceae</taxon>
        <taxon>Glycocaulis</taxon>
    </lineage>
</organism>
<dbReference type="InterPro" id="IPR050708">
    <property type="entry name" value="T6SS_VgrG/RHS"/>
</dbReference>
<evidence type="ECO:0000313" key="2">
    <source>
        <dbReference type="Proteomes" id="UP001596024"/>
    </source>
</evidence>
<dbReference type="PRINTS" id="PR00394">
    <property type="entry name" value="RHSPROTEIN"/>
</dbReference>
<reference evidence="2" key="1">
    <citation type="journal article" date="2019" name="Int. J. Syst. Evol. Microbiol.">
        <title>The Global Catalogue of Microorganisms (GCM) 10K type strain sequencing project: providing services to taxonomists for standard genome sequencing and annotation.</title>
        <authorList>
            <consortium name="The Broad Institute Genomics Platform"/>
            <consortium name="The Broad Institute Genome Sequencing Center for Infectious Disease"/>
            <person name="Wu L."/>
            <person name="Ma J."/>
        </authorList>
    </citation>
    <scope>NUCLEOTIDE SEQUENCE [LARGE SCALE GENOMIC DNA]</scope>
    <source>
        <strain evidence="2">CCUG 62981</strain>
    </source>
</reference>
<sequence length="306" mass="32962">MVAETNASGAAVQINTYDEYGMPGSGNTSRFGYTGQMWIAEIGLYHYRNRVYNPAIGRFMQTDPIGQRGGINLYAYVSNDPINYTDPWGLQKNPIEVMFIIGTRLKGAMRSGGTGGFSGFAEPPDAIVLTPIALQNAEGQQGECPETNYHEGRSPTYTPFDSPEAAVSSISVSAYDYARSIGKEIGGYVVHRQVAGGRNFYFLRGLVIGEATHIYLSDGYEAAARGGGTIVAAWHVHQQSGSVNFSGNDTAFIDWLSQQDHVANRPTLYAIGSGGRIGSLRQSRPYRGIGGGNTPPDHVYQSHCGG</sequence>
<dbReference type="InterPro" id="IPR022385">
    <property type="entry name" value="Rhs_assc_core"/>
</dbReference>
<dbReference type="PANTHER" id="PTHR32305">
    <property type="match status" value="1"/>
</dbReference>
<evidence type="ECO:0000313" key="1">
    <source>
        <dbReference type="EMBL" id="MFC4724613.1"/>
    </source>
</evidence>
<keyword evidence="2" id="KW-1185">Reference proteome</keyword>
<gene>
    <name evidence="1" type="ORF">ACFPB0_04850</name>
</gene>